<evidence type="ECO:0000313" key="2">
    <source>
        <dbReference type="Proteomes" id="UP000679247"/>
    </source>
</evidence>
<gene>
    <name evidence="1" type="ORF">J1899_12450</name>
</gene>
<dbReference type="RefSeq" id="WP_214474047.1">
    <property type="nucleotide sequence ID" value="NZ_CANKUS010000030.1"/>
</dbReference>
<evidence type="ECO:0000313" key="1">
    <source>
        <dbReference type="EMBL" id="QVY59865.1"/>
    </source>
</evidence>
<protein>
    <submittedName>
        <fullName evidence="1">Uncharacterized protein</fullName>
    </submittedName>
</protein>
<name>A0ABX8F6Y8_9BACI</name>
<reference evidence="1 2" key="1">
    <citation type="submission" date="2021-03" db="EMBL/GenBank/DDBJ databases">
        <title>The first data on the complete genome of the tetrodotoxin-producing bacterium.</title>
        <authorList>
            <person name="Melnikova D.I."/>
            <person name="Nijland R."/>
            <person name="Magarlamov T.Y."/>
        </authorList>
    </citation>
    <scope>NUCLEOTIDE SEQUENCE [LARGE SCALE GENOMIC DNA]</scope>
    <source>
        <strain evidence="1 2">1839</strain>
    </source>
</reference>
<dbReference type="EMBL" id="CP071709">
    <property type="protein sequence ID" value="QVY59865.1"/>
    <property type="molecule type" value="Genomic_DNA"/>
</dbReference>
<organism evidence="1 2">
    <name type="scientific">Cytobacillus gottheilii</name>
    <dbReference type="NCBI Taxonomy" id="859144"/>
    <lineage>
        <taxon>Bacteria</taxon>
        <taxon>Bacillati</taxon>
        <taxon>Bacillota</taxon>
        <taxon>Bacilli</taxon>
        <taxon>Bacillales</taxon>
        <taxon>Bacillaceae</taxon>
        <taxon>Cytobacillus</taxon>
    </lineage>
</organism>
<keyword evidence="2" id="KW-1185">Reference proteome</keyword>
<proteinExistence type="predicted"/>
<dbReference type="Proteomes" id="UP000679247">
    <property type="component" value="Chromosome"/>
</dbReference>
<sequence>MNIDIFTMEMLKKEREEELKGILDNIHLNKVKKPAFCKLPIIKKFDYCQCKCLMAQ</sequence>
<accession>A0ABX8F6Y8</accession>